<evidence type="ECO:0000256" key="11">
    <source>
        <dbReference type="ARBA" id="ARBA00048781"/>
    </source>
</evidence>
<comment type="cofactor">
    <cofactor evidence="2">
        <name>Mg(2+)</name>
        <dbReference type="ChEBI" id="CHEBI:18420"/>
    </cofactor>
</comment>
<evidence type="ECO:0000256" key="8">
    <source>
        <dbReference type="ARBA" id="ARBA00023211"/>
    </source>
</evidence>
<evidence type="ECO:0000259" key="12">
    <source>
        <dbReference type="Pfam" id="PF01931"/>
    </source>
</evidence>
<reference evidence="13 14" key="1">
    <citation type="journal article" date="2015" name="Nature">
        <title>rRNA introns, odd ribosomes, and small enigmatic genomes across a large radiation of phyla.</title>
        <authorList>
            <person name="Brown C.T."/>
            <person name="Hug L.A."/>
            <person name="Thomas B.C."/>
            <person name="Sharon I."/>
            <person name="Castelle C.J."/>
            <person name="Singh A."/>
            <person name="Wilkins M.J."/>
            <person name="Williams K.H."/>
            <person name="Banfield J.F."/>
        </authorList>
    </citation>
    <scope>NUCLEOTIDE SEQUENCE [LARGE SCALE GENOMIC DNA]</scope>
</reference>
<feature type="domain" description="Non-canonical purine NTP phosphatase/PRRC1" evidence="12">
    <location>
        <begin position="19"/>
        <end position="187"/>
    </location>
</feature>
<evidence type="ECO:0000313" key="14">
    <source>
        <dbReference type="Proteomes" id="UP000034273"/>
    </source>
</evidence>
<dbReference type="AlphaFoldDB" id="A0A0G1X007"/>
<dbReference type="Gene3D" id="3.90.950.10">
    <property type="match status" value="1"/>
</dbReference>
<dbReference type="Proteomes" id="UP000034273">
    <property type="component" value="Unassembled WGS sequence"/>
</dbReference>
<dbReference type="InterPro" id="IPR029001">
    <property type="entry name" value="ITPase-like_fam"/>
</dbReference>
<dbReference type="STRING" id="1618671.UY67_C0007G0036"/>
<dbReference type="GO" id="GO:0103023">
    <property type="term" value="F:ITPase activity"/>
    <property type="evidence" value="ECO:0007669"/>
    <property type="project" value="UniProtKB-EC"/>
</dbReference>
<evidence type="ECO:0000313" key="13">
    <source>
        <dbReference type="EMBL" id="KKW24468.1"/>
    </source>
</evidence>
<keyword evidence="8" id="KW-0464">Manganese</keyword>
<organism evidence="13 14">
    <name type="scientific">Candidatus Kaiserbacteria bacterium GW2011_GWA2_52_12</name>
    <dbReference type="NCBI Taxonomy" id="1618671"/>
    <lineage>
        <taxon>Bacteria</taxon>
        <taxon>Candidatus Kaiseribacteriota</taxon>
    </lineage>
</organism>
<dbReference type="GO" id="GO:0009117">
    <property type="term" value="P:nucleotide metabolic process"/>
    <property type="evidence" value="ECO:0007669"/>
    <property type="project" value="UniProtKB-KW"/>
</dbReference>
<comment type="catalytic activity">
    <reaction evidence="11">
        <text>XTP + H2O = XDP + phosphate + H(+)</text>
        <dbReference type="Rhea" id="RHEA:28406"/>
        <dbReference type="ChEBI" id="CHEBI:15377"/>
        <dbReference type="ChEBI" id="CHEBI:15378"/>
        <dbReference type="ChEBI" id="CHEBI:43474"/>
        <dbReference type="ChEBI" id="CHEBI:59884"/>
        <dbReference type="ChEBI" id="CHEBI:61314"/>
        <dbReference type="EC" id="3.6.1.73"/>
    </reaction>
</comment>
<evidence type="ECO:0000256" key="1">
    <source>
        <dbReference type="ARBA" id="ARBA00001936"/>
    </source>
</evidence>
<dbReference type="EC" id="3.6.1.73" evidence="9"/>
<keyword evidence="4" id="KW-0547">Nucleotide-binding</keyword>
<dbReference type="SUPFAM" id="SSF52972">
    <property type="entry name" value="ITPase-like"/>
    <property type="match status" value="1"/>
</dbReference>
<dbReference type="PANTHER" id="PTHR34699">
    <property type="match status" value="1"/>
</dbReference>
<evidence type="ECO:0000256" key="6">
    <source>
        <dbReference type="ARBA" id="ARBA00022842"/>
    </source>
</evidence>
<comment type="cofactor">
    <cofactor evidence="1">
        <name>Mn(2+)</name>
        <dbReference type="ChEBI" id="CHEBI:29035"/>
    </cofactor>
</comment>
<dbReference type="EMBL" id="LCQW01000007">
    <property type="protein sequence ID" value="KKW24468.1"/>
    <property type="molecule type" value="Genomic_DNA"/>
</dbReference>
<keyword evidence="6" id="KW-0460">Magnesium</keyword>
<dbReference type="GO" id="GO:0046872">
    <property type="term" value="F:metal ion binding"/>
    <property type="evidence" value="ECO:0007669"/>
    <property type="project" value="UniProtKB-KW"/>
</dbReference>
<dbReference type="InterPro" id="IPR026533">
    <property type="entry name" value="NTPase/PRRC1"/>
</dbReference>
<dbReference type="PANTHER" id="PTHR34699:SF2">
    <property type="entry name" value="NON-CANONICAL PURINE NTP PHOSPHATASE_PRRC1 DOMAIN-CONTAINING PROTEIN"/>
    <property type="match status" value="1"/>
</dbReference>
<evidence type="ECO:0000256" key="3">
    <source>
        <dbReference type="ARBA" id="ARBA00022723"/>
    </source>
</evidence>
<gene>
    <name evidence="13" type="ORF">UY67_C0007G0036</name>
</gene>
<evidence type="ECO:0000256" key="7">
    <source>
        <dbReference type="ARBA" id="ARBA00023080"/>
    </source>
</evidence>
<evidence type="ECO:0000256" key="5">
    <source>
        <dbReference type="ARBA" id="ARBA00022801"/>
    </source>
</evidence>
<name>A0A0G1X007_9BACT</name>
<dbReference type="Pfam" id="PF01931">
    <property type="entry name" value="NTPase_I-T"/>
    <property type="match status" value="1"/>
</dbReference>
<proteinExistence type="predicted"/>
<dbReference type="InterPro" id="IPR050299">
    <property type="entry name" value="YjjX_NTPase"/>
</dbReference>
<dbReference type="GO" id="GO:0000166">
    <property type="term" value="F:nucleotide binding"/>
    <property type="evidence" value="ECO:0007669"/>
    <property type="project" value="UniProtKB-KW"/>
</dbReference>
<accession>A0A0G1X007</accession>
<comment type="catalytic activity">
    <reaction evidence="10">
        <text>ITP + H2O = IDP + phosphate + H(+)</text>
        <dbReference type="Rhea" id="RHEA:28330"/>
        <dbReference type="ChEBI" id="CHEBI:15377"/>
        <dbReference type="ChEBI" id="CHEBI:15378"/>
        <dbReference type="ChEBI" id="CHEBI:43474"/>
        <dbReference type="ChEBI" id="CHEBI:58280"/>
        <dbReference type="ChEBI" id="CHEBI:61402"/>
        <dbReference type="EC" id="3.6.1.73"/>
    </reaction>
</comment>
<evidence type="ECO:0000256" key="2">
    <source>
        <dbReference type="ARBA" id="ARBA00001946"/>
    </source>
</evidence>
<keyword evidence="3" id="KW-0479">Metal-binding</keyword>
<protein>
    <recommendedName>
        <fullName evidence="9">inosine/xanthosine triphosphatase</fullName>
        <ecNumber evidence="9">3.6.1.73</ecNumber>
    </recommendedName>
</protein>
<evidence type="ECO:0000256" key="9">
    <source>
        <dbReference type="ARBA" id="ARBA00038901"/>
    </source>
</evidence>
<dbReference type="GO" id="GO:0006772">
    <property type="term" value="P:thiamine metabolic process"/>
    <property type="evidence" value="ECO:0007669"/>
    <property type="project" value="TreeGrafter"/>
</dbReference>
<evidence type="ECO:0000256" key="4">
    <source>
        <dbReference type="ARBA" id="ARBA00022741"/>
    </source>
</evidence>
<keyword evidence="7" id="KW-0546">Nucleotide metabolism</keyword>
<evidence type="ECO:0000256" key="10">
    <source>
        <dbReference type="ARBA" id="ARBA00048174"/>
    </source>
</evidence>
<comment type="caution">
    <text evidence="13">The sequence shown here is derived from an EMBL/GenBank/DDBJ whole genome shotgun (WGS) entry which is preliminary data.</text>
</comment>
<keyword evidence="5" id="KW-0378">Hydrolase</keyword>
<sequence>MVAEGDEDCKQTLLKIALGSTSKLKIEAVRLAFAHFERPVEIVTVKAKSGIPDQPEGFDVMLYGAQERARAALVTTSGALLGIGLESGTVSIFSDVTQKGKYPSLVRLYFDPAIAVIIDRHGNEYAGFGPGFPIPKWAVEEALGSELGKVVMKRGAKDKNPMAYFSNGKIDRTEILSSAVKMALAEYFNPKRYTYHT</sequence>